<reference evidence="3" key="1">
    <citation type="submission" date="2016-10" db="EMBL/GenBank/DDBJ databases">
        <authorList>
            <person name="Varghese N."/>
            <person name="Submissions S."/>
        </authorList>
    </citation>
    <scope>NUCLEOTIDE SEQUENCE [LARGE SCALE GENOMIC DNA]</scope>
    <source>
        <strain evidence="3">CGMCC 1.7655</strain>
    </source>
</reference>
<evidence type="ECO:0000313" key="2">
    <source>
        <dbReference type="EMBL" id="SDL76659.1"/>
    </source>
</evidence>
<name>A0A1G9MR22_9RHOB</name>
<gene>
    <name evidence="2" type="ORF">SAMN04487971_1238</name>
</gene>
<dbReference type="RefSeq" id="WP_139166774.1">
    <property type="nucleotide sequence ID" value="NZ_FNGE01000023.1"/>
</dbReference>
<feature type="region of interest" description="Disordered" evidence="1">
    <location>
        <begin position="19"/>
        <end position="71"/>
    </location>
</feature>
<evidence type="ECO:0000256" key="1">
    <source>
        <dbReference type="SAM" id="MobiDB-lite"/>
    </source>
</evidence>
<feature type="region of interest" description="Disordered" evidence="1">
    <location>
        <begin position="105"/>
        <end position="134"/>
    </location>
</feature>
<dbReference type="AlphaFoldDB" id="A0A1G9MR22"/>
<evidence type="ECO:0000313" key="3">
    <source>
        <dbReference type="Proteomes" id="UP000199555"/>
    </source>
</evidence>
<accession>A0A1G9MR22</accession>
<dbReference type="EMBL" id="FNGE01000023">
    <property type="protein sequence ID" value="SDL76659.1"/>
    <property type="molecule type" value="Genomic_DNA"/>
</dbReference>
<organism evidence="2 3">
    <name type="scientific">Paracoccus chinensis</name>
    <dbReference type="NCBI Taxonomy" id="525640"/>
    <lineage>
        <taxon>Bacteria</taxon>
        <taxon>Pseudomonadati</taxon>
        <taxon>Pseudomonadota</taxon>
        <taxon>Alphaproteobacteria</taxon>
        <taxon>Rhodobacterales</taxon>
        <taxon>Paracoccaceae</taxon>
        <taxon>Paracoccus</taxon>
    </lineage>
</organism>
<sequence length="256" mass="28366">MASRKKPGMILKRDHAFTEAIGKPGSREPNAFSMASEDAKAKLEAAQARGADRSVLVPTKTAGDPRPAEVVQQSDAPFKMDRYHTADSRRPEDRPVTSQTLATVSPEFESFGRRPLGGRDDGPPALQRQAVTEETGERREVIVSITVSQDLLERAARWGAVAHQPPTTVLRHALRKMKPQLLDDLKTVQARDVHQQRIKNVGYRLQSRLRFAPAELASLEARLDPAGFGILSSMLNHYARDSFARFLDKLMAEAGH</sequence>
<dbReference type="Proteomes" id="UP000199555">
    <property type="component" value="Unassembled WGS sequence"/>
</dbReference>
<protein>
    <submittedName>
        <fullName evidence="2">Uncharacterized protein</fullName>
    </submittedName>
</protein>
<keyword evidence="3" id="KW-1185">Reference proteome</keyword>
<proteinExistence type="predicted"/>
<dbReference type="OrthoDB" id="9840617at2"/>